<dbReference type="InterPro" id="IPR042172">
    <property type="entry name" value="Adenosylhomocyst_ase-like_sf"/>
</dbReference>
<dbReference type="Gene3D" id="3.40.50.720">
    <property type="entry name" value="NAD(P)-binding Rossmann-like Domain"/>
    <property type="match status" value="1"/>
</dbReference>
<comment type="catalytic activity">
    <reaction evidence="7 10">
        <text>S-adenosyl-L-homocysteine + H2O = L-homocysteine + adenosine</text>
        <dbReference type="Rhea" id="RHEA:21708"/>
        <dbReference type="ChEBI" id="CHEBI:15377"/>
        <dbReference type="ChEBI" id="CHEBI:16335"/>
        <dbReference type="ChEBI" id="CHEBI:57856"/>
        <dbReference type="ChEBI" id="CHEBI:58199"/>
        <dbReference type="EC" id="3.13.2.1"/>
    </reaction>
</comment>
<dbReference type="GO" id="GO:0005829">
    <property type="term" value="C:cytosol"/>
    <property type="evidence" value="ECO:0007669"/>
    <property type="project" value="TreeGrafter"/>
</dbReference>
<dbReference type="PROSITE" id="PS00738">
    <property type="entry name" value="ADOHCYASE_1"/>
    <property type="match status" value="1"/>
</dbReference>
<dbReference type="InterPro" id="IPR000043">
    <property type="entry name" value="Adenosylhomocysteinase-like"/>
</dbReference>
<dbReference type="SMART" id="SM00997">
    <property type="entry name" value="AdoHcyase_NAD"/>
    <property type="match status" value="1"/>
</dbReference>
<feature type="binding site" evidence="7 9">
    <location>
        <begin position="304"/>
        <end position="306"/>
    </location>
    <ligand>
        <name>NAD(+)</name>
        <dbReference type="ChEBI" id="CHEBI:57540"/>
    </ligand>
</feature>
<feature type="binding site" evidence="7 8">
    <location>
        <position position="60"/>
    </location>
    <ligand>
        <name>substrate</name>
    </ligand>
</feature>
<comment type="similarity">
    <text evidence="1 7 11">Belongs to the adenosylhomocysteinase family.</text>
</comment>
<feature type="binding site" evidence="7 9">
    <location>
        <position position="248"/>
    </location>
    <ligand>
        <name>NAD(+)</name>
        <dbReference type="ChEBI" id="CHEBI:57540"/>
    </ligand>
</feature>
<dbReference type="Pfam" id="PF05221">
    <property type="entry name" value="AdoHcyase"/>
    <property type="match status" value="2"/>
</dbReference>
<dbReference type="SMART" id="SM00996">
    <property type="entry name" value="AdoHcyase"/>
    <property type="match status" value="1"/>
</dbReference>
<feature type="binding site" evidence="7 8">
    <location>
        <position position="161"/>
    </location>
    <ligand>
        <name>substrate</name>
    </ligand>
</feature>
<evidence type="ECO:0000256" key="5">
    <source>
        <dbReference type="ARBA" id="ARBA00022801"/>
    </source>
</evidence>
<organism evidence="13 14">
    <name type="scientific">Planobacterium oryzisoli</name>
    <dbReference type="NCBI Taxonomy" id="2771435"/>
    <lineage>
        <taxon>Bacteria</taxon>
        <taxon>Pseudomonadati</taxon>
        <taxon>Bacteroidota</taxon>
        <taxon>Flavobacteriia</taxon>
        <taxon>Flavobacteriales</taxon>
        <taxon>Weeksellaceae</taxon>
        <taxon>Chryseobacterium group</taxon>
        <taxon>Chryseobacterium</taxon>
    </lineage>
</organism>
<dbReference type="Gene3D" id="3.40.50.1480">
    <property type="entry name" value="Adenosylhomocysteinase-like"/>
    <property type="match status" value="3"/>
</dbReference>
<dbReference type="SUPFAM" id="SSF52283">
    <property type="entry name" value="Formate/glycerate dehydrogenase catalytic domain-like"/>
    <property type="match status" value="1"/>
</dbReference>
<protein>
    <recommendedName>
        <fullName evidence="7">Adenosylhomocysteinase</fullName>
        <ecNumber evidence="7">3.13.2.1</ecNumber>
    </recommendedName>
    <alternativeName>
        <fullName evidence="7">S-adenosyl-L-homocysteine hydrolase</fullName>
        <shortName evidence="7">AdoHcyase</shortName>
    </alternativeName>
</protein>
<keyword evidence="3 7" id="KW-0963">Cytoplasm</keyword>
<dbReference type="NCBIfam" id="NF004005">
    <property type="entry name" value="PRK05476.2-3"/>
    <property type="match status" value="1"/>
</dbReference>
<dbReference type="FunFam" id="3.40.50.1480:FF:000004">
    <property type="entry name" value="Adenosylhomocysteinase"/>
    <property type="match status" value="1"/>
</dbReference>
<comment type="caution">
    <text evidence="13">The sequence shown here is derived from an EMBL/GenBank/DDBJ whole genome shotgun (WGS) entry which is preliminary data.</text>
</comment>
<keyword evidence="6 7" id="KW-0520">NAD</keyword>
<dbReference type="GO" id="GO:0006730">
    <property type="term" value="P:one-carbon metabolic process"/>
    <property type="evidence" value="ECO:0007669"/>
    <property type="project" value="UniProtKB-UniRule"/>
</dbReference>
<name>A0A930YW08_9FLAO</name>
<evidence type="ECO:0000256" key="7">
    <source>
        <dbReference type="HAMAP-Rule" id="MF_00563"/>
    </source>
</evidence>
<feature type="binding site" evidence="7 9">
    <location>
        <begin position="162"/>
        <end position="164"/>
    </location>
    <ligand>
        <name>NAD(+)</name>
        <dbReference type="ChEBI" id="CHEBI:57540"/>
    </ligand>
</feature>
<keyword evidence="14" id="KW-1185">Reference proteome</keyword>
<evidence type="ECO:0000313" key="14">
    <source>
        <dbReference type="Proteomes" id="UP000694480"/>
    </source>
</evidence>
<comment type="function">
    <text evidence="7">May play a key role in the regulation of the intracellular concentration of adenosylhomocysteine.</text>
</comment>
<reference evidence="13" key="1">
    <citation type="submission" date="2020-11" db="EMBL/GenBank/DDBJ databases">
        <title>Genome seq and assembly of Planobacterium sp.</title>
        <authorList>
            <person name="Chhetri G."/>
        </authorList>
    </citation>
    <scope>NUCLEOTIDE SEQUENCE</scope>
    <source>
        <strain evidence="13">GCR5</strain>
    </source>
</reference>
<dbReference type="PIRSF" id="PIRSF001109">
    <property type="entry name" value="Ad_hcy_hydrolase"/>
    <property type="match status" value="1"/>
</dbReference>
<dbReference type="PANTHER" id="PTHR23420">
    <property type="entry name" value="ADENOSYLHOMOCYSTEINASE"/>
    <property type="match status" value="1"/>
</dbReference>
<feature type="binding site" evidence="7">
    <location>
        <begin position="225"/>
        <end position="230"/>
    </location>
    <ligand>
        <name>NAD(+)</name>
        <dbReference type="ChEBI" id="CHEBI:57540"/>
    </ligand>
</feature>
<dbReference type="NCBIfam" id="TIGR00936">
    <property type="entry name" value="ahcY"/>
    <property type="match status" value="1"/>
</dbReference>
<dbReference type="GO" id="GO:0004013">
    <property type="term" value="F:adenosylhomocysteinase activity"/>
    <property type="evidence" value="ECO:0007669"/>
    <property type="project" value="UniProtKB-UniRule"/>
</dbReference>
<feature type="binding site" evidence="7 8">
    <location>
        <position position="195"/>
    </location>
    <ligand>
        <name>substrate</name>
    </ligand>
</feature>
<feature type="binding site" evidence="7 8">
    <location>
        <position position="136"/>
    </location>
    <ligand>
        <name>substrate</name>
    </ligand>
</feature>
<dbReference type="Proteomes" id="UP000694480">
    <property type="component" value="Unassembled WGS sequence"/>
</dbReference>
<comment type="subcellular location">
    <subcellularLocation>
        <location evidence="7">Cytoplasm</location>
    </subcellularLocation>
</comment>
<comment type="subunit">
    <text evidence="2">Homotetramer.</text>
</comment>
<dbReference type="PROSITE" id="PS00739">
    <property type="entry name" value="ADOHCYASE_2"/>
    <property type="match status" value="1"/>
</dbReference>
<comment type="cofactor">
    <cofactor evidence="7 9 10">
        <name>NAD(+)</name>
        <dbReference type="ChEBI" id="CHEBI:57540"/>
    </cofactor>
    <text evidence="7 9 10">Binds 1 NAD(+) per subunit.</text>
</comment>
<dbReference type="AlphaFoldDB" id="A0A930YW08"/>
<feature type="binding site" evidence="7">
    <location>
        <position position="283"/>
    </location>
    <ligand>
        <name>NAD(+)</name>
        <dbReference type="ChEBI" id="CHEBI:57540"/>
    </ligand>
</feature>
<dbReference type="GO" id="GO:0071269">
    <property type="term" value="P:L-homocysteine biosynthetic process"/>
    <property type="evidence" value="ECO:0007669"/>
    <property type="project" value="UniProtKB-UniRule"/>
</dbReference>
<dbReference type="EC" id="3.13.2.1" evidence="7"/>
<dbReference type="RefSeq" id="WP_194739366.1">
    <property type="nucleotide sequence ID" value="NZ_JADKYY010000006.1"/>
</dbReference>
<dbReference type="InterPro" id="IPR020082">
    <property type="entry name" value="S-Ado-L-homoCys_hydrolase_CS"/>
</dbReference>
<sequence length="437" mass="48479">MEVTTQYVPYKVKDITLADWGRKEIQLAEAEMPGLMALRKEYGPSQPLKGARIAGCLHMTIQTAVLIETLVALGAEVTWSSCNIFSTQDHAAAAIAAAGIPVYAWKGMNEEEFDWCIEQTLFFGQERTPLNMILDDGGDLTNMVFDRYPELTDGIKGLSEETTTGVHRLYERMKNGTLVMPAINVNDSVTKSKFDNKYGCRESAVDAIRRATDVMLAGKRVVVCGYGDVGKGTAASFRGAGSIVTVTEIDPICALQAAMDGFEVKRLETVVGNADIVITTTGNFNIVRQEHFLNMKDKTIVCNIGHFDNEIDMKWLNLNYGSTKVQIKPQVDLYNVEGKEILILAEGRLVNLGCATGHPSFVMSNSFTNQTLAQIELWTNGENYQNEVYMLPKHLDEKVAALHLEKLGVELETLSQDQANYIGVEVQGPFKPEYYRY</sequence>
<feature type="domain" description="S-adenosyl-L-homocysteine hydrolase NAD binding" evidence="12">
    <location>
        <begin position="196"/>
        <end position="357"/>
    </location>
</feature>
<comment type="pathway">
    <text evidence="7 10">Amino-acid biosynthesis; L-homocysteine biosynthesis; L-homocysteine from S-adenosyl-L-homocysteine: step 1/1.</text>
</comment>
<evidence type="ECO:0000256" key="11">
    <source>
        <dbReference type="RuleBase" id="RU004166"/>
    </source>
</evidence>
<keyword evidence="4 7" id="KW-0554">One-carbon metabolism</keyword>
<keyword evidence="5 7" id="KW-0378">Hydrolase</keyword>
<feature type="binding site" evidence="7">
    <location>
        <position position="196"/>
    </location>
    <ligand>
        <name>NAD(+)</name>
        <dbReference type="ChEBI" id="CHEBI:57540"/>
    </ligand>
</feature>
<dbReference type="CDD" id="cd00401">
    <property type="entry name" value="SAHH"/>
    <property type="match status" value="1"/>
</dbReference>
<feature type="binding site" evidence="9">
    <location>
        <position position="358"/>
    </location>
    <ligand>
        <name>NAD(+)</name>
        <dbReference type="ChEBI" id="CHEBI:57540"/>
    </ligand>
</feature>
<dbReference type="FunFam" id="3.40.50.720:FF:000004">
    <property type="entry name" value="Adenosylhomocysteinase"/>
    <property type="match status" value="1"/>
</dbReference>
<dbReference type="Pfam" id="PF00670">
    <property type="entry name" value="AdoHcyase_NAD"/>
    <property type="match status" value="1"/>
</dbReference>
<feature type="binding site" evidence="7 8">
    <location>
        <position position="191"/>
    </location>
    <ligand>
        <name>substrate</name>
    </ligand>
</feature>
<evidence type="ECO:0000256" key="6">
    <source>
        <dbReference type="ARBA" id="ARBA00023027"/>
    </source>
</evidence>
<dbReference type="HAMAP" id="MF_00563">
    <property type="entry name" value="AdoHcyase"/>
    <property type="match status" value="1"/>
</dbReference>
<dbReference type="FunFam" id="3.40.50.1480:FF:000007">
    <property type="entry name" value="Adenosylhomocysteinase"/>
    <property type="match status" value="1"/>
</dbReference>
<evidence type="ECO:0000256" key="2">
    <source>
        <dbReference type="ARBA" id="ARBA00011881"/>
    </source>
</evidence>
<dbReference type="SUPFAM" id="SSF51735">
    <property type="entry name" value="NAD(P)-binding Rossmann-fold domains"/>
    <property type="match status" value="1"/>
</dbReference>
<evidence type="ECO:0000256" key="4">
    <source>
        <dbReference type="ARBA" id="ARBA00022563"/>
    </source>
</evidence>
<feature type="binding site" evidence="7 9">
    <location>
        <position position="351"/>
    </location>
    <ligand>
        <name>NAD(+)</name>
        <dbReference type="ChEBI" id="CHEBI:57540"/>
    </ligand>
</feature>
<evidence type="ECO:0000259" key="12">
    <source>
        <dbReference type="SMART" id="SM00997"/>
    </source>
</evidence>
<evidence type="ECO:0000256" key="3">
    <source>
        <dbReference type="ARBA" id="ARBA00022490"/>
    </source>
</evidence>
<gene>
    <name evidence="7" type="primary">ahcY</name>
    <name evidence="13" type="ORF">IC612_06450</name>
</gene>
<proteinExistence type="inferred from homology"/>
<evidence type="ECO:0000256" key="8">
    <source>
        <dbReference type="PIRSR" id="PIRSR001109-1"/>
    </source>
</evidence>
<evidence type="ECO:0000256" key="10">
    <source>
        <dbReference type="RuleBase" id="RU000548"/>
    </source>
</evidence>
<dbReference type="InterPro" id="IPR036291">
    <property type="entry name" value="NAD(P)-bd_dom_sf"/>
</dbReference>
<dbReference type="GO" id="GO:0033353">
    <property type="term" value="P:S-adenosylmethionine cycle"/>
    <property type="evidence" value="ECO:0007669"/>
    <property type="project" value="TreeGrafter"/>
</dbReference>
<feature type="binding site" evidence="9">
    <location>
        <begin position="227"/>
        <end position="232"/>
    </location>
    <ligand>
        <name>NAD(+)</name>
        <dbReference type="ChEBI" id="CHEBI:57540"/>
    </ligand>
</feature>
<dbReference type="InterPro" id="IPR015878">
    <property type="entry name" value="Ado_hCys_hydrolase_NAD-bd"/>
</dbReference>
<evidence type="ECO:0000256" key="9">
    <source>
        <dbReference type="PIRSR" id="PIRSR001109-2"/>
    </source>
</evidence>
<evidence type="ECO:0000256" key="1">
    <source>
        <dbReference type="ARBA" id="ARBA00007122"/>
    </source>
</evidence>
<evidence type="ECO:0000313" key="13">
    <source>
        <dbReference type="EMBL" id="MBF5027437.1"/>
    </source>
</evidence>
<accession>A0A930YW08</accession>
<dbReference type="PANTHER" id="PTHR23420:SF0">
    <property type="entry name" value="ADENOSYLHOMOCYSTEINASE"/>
    <property type="match status" value="1"/>
</dbReference>
<dbReference type="EMBL" id="JADKYY010000006">
    <property type="protein sequence ID" value="MBF5027437.1"/>
    <property type="molecule type" value="Genomic_DNA"/>
</dbReference>